<dbReference type="InterPro" id="IPR036206">
    <property type="entry name" value="ThiamineP_synth_sf"/>
</dbReference>
<sequence length="197" mass="22481">MIIVITPEQLAENEIKIVTALFHEGADRIHLRKYQLDKIAMAKYIQQIPTAFHPRLVLHHHHDLAADFEIKQLHRSEQDRLATEYKVEGLCYSTSTHSIDTFNALNETWDYAFLSPFFPSISKPGYGNQEQVIDQLTQRTNRDVKLIALGGLHTDNVSESIRRGADGIALLGTIWQSPNPVKQFRACQTKFVSTIQQ</sequence>
<feature type="domain" description="Thiamine phosphate synthase/TenI" evidence="3">
    <location>
        <begin position="3"/>
        <end position="173"/>
    </location>
</feature>
<keyword evidence="2" id="KW-0784">Thiamine biosynthesis</keyword>
<protein>
    <submittedName>
        <fullName evidence="4">Thiamine phosphate synthase</fullName>
    </submittedName>
</protein>
<gene>
    <name evidence="4" type="ORF">ACFSQ3_11710</name>
</gene>
<dbReference type="InterPro" id="IPR022998">
    <property type="entry name" value="ThiamineP_synth_TenI"/>
</dbReference>
<dbReference type="CDD" id="cd00564">
    <property type="entry name" value="TMP_TenI"/>
    <property type="match status" value="1"/>
</dbReference>
<evidence type="ECO:0000313" key="4">
    <source>
        <dbReference type="EMBL" id="MFD2599620.1"/>
    </source>
</evidence>
<comment type="pathway">
    <text evidence="1">Cofactor biosynthesis; thiamine diphosphate biosynthesis.</text>
</comment>
<keyword evidence="5" id="KW-1185">Reference proteome</keyword>
<dbReference type="PANTHER" id="PTHR20857:SF15">
    <property type="entry name" value="THIAMINE-PHOSPHATE SYNTHASE"/>
    <property type="match status" value="1"/>
</dbReference>
<evidence type="ECO:0000256" key="1">
    <source>
        <dbReference type="ARBA" id="ARBA00004948"/>
    </source>
</evidence>
<evidence type="ECO:0000256" key="2">
    <source>
        <dbReference type="ARBA" id="ARBA00022977"/>
    </source>
</evidence>
<proteinExistence type="predicted"/>
<dbReference type="EMBL" id="JBHUMA010000006">
    <property type="protein sequence ID" value="MFD2599620.1"/>
    <property type="molecule type" value="Genomic_DNA"/>
</dbReference>
<name>A0ABW5NL27_9SPHI</name>
<accession>A0ABW5NL27</accession>
<dbReference type="Gene3D" id="3.20.20.70">
    <property type="entry name" value="Aldolase class I"/>
    <property type="match status" value="1"/>
</dbReference>
<dbReference type="SUPFAM" id="SSF51391">
    <property type="entry name" value="Thiamin phosphate synthase"/>
    <property type="match status" value="1"/>
</dbReference>
<dbReference type="Pfam" id="PF02581">
    <property type="entry name" value="TMP-TENI"/>
    <property type="match status" value="1"/>
</dbReference>
<dbReference type="InterPro" id="IPR013785">
    <property type="entry name" value="Aldolase_TIM"/>
</dbReference>
<evidence type="ECO:0000259" key="3">
    <source>
        <dbReference type="Pfam" id="PF02581"/>
    </source>
</evidence>
<reference evidence="5" key="1">
    <citation type="journal article" date="2019" name="Int. J. Syst. Evol. Microbiol.">
        <title>The Global Catalogue of Microorganisms (GCM) 10K type strain sequencing project: providing services to taxonomists for standard genome sequencing and annotation.</title>
        <authorList>
            <consortium name="The Broad Institute Genomics Platform"/>
            <consortium name="The Broad Institute Genome Sequencing Center for Infectious Disease"/>
            <person name="Wu L."/>
            <person name="Ma J."/>
        </authorList>
    </citation>
    <scope>NUCLEOTIDE SEQUENCE [LARGE SCALE GENOMIC DNA]</scope>
    <source>
        <strain evidence="5">KCTC 42248</strain>
    </source>
</reference>
<dbReference type="Proteomes" id="UP001597393">
    <property type="component" value="Unassembled WGS sequence"/>
</dbReference>
<comment type="caution">
    <text evidence="4">The sequence shown here is derived from an EMBL/GenBank/DDBJ whole genome shotgun (WGS) entry which is preliminary data.</text>
</comment>
<evidence type="ECO:0000313" key="5">
    <source>
        <dbReference type="Proteomes" id="UP001597393"/>
    </source>
</evidence>
<dbReference type="PANTHER" id="PTHR20857">
    <property type="entry name" value="THIAMINE-PHOSPHATE PYROPHOSPHORYLASE"/>
    <property type="match status" value="1"/>
</dbReference>
<dbReference type="RefSeq" id="WP_380869746.1">
    <property type="nucleotide sequence ID" value="NZ_JBHUMA010000006.1"/>
</dbReference>
<organism evidence="4 5">
    <name type="scientific">Sphingobacterium corticis</name>
    <dbReference type="NCBI Taxonomy" id="1812823"/>
    <lineage>
        <taxon>Bacteria</taxon>
        <taxon>Pseudomonadati</taxon>
        <taxon>Bacteroidota</taxon>
        <taxon>Sphingobacteriia</taxon>
        <taxon>Sphingobacteriales</taxon>
        <taxon>Sphingobacteriaceae</taxon>
        <taxon>Sphingobacterium</taxon>
    </lineage>
</organism>